<evidence type="ECO:0000313" key="2">
    <source>
        <dbReference type="Proteomes" id="UP000009272"/>
    </source>
</evidence>
<sequence length="32" mass="3634">MKCILFKWVLCLLLGFSSVSYSRGSSRVDLQP</sequence>
<protein>
    <submittedName>
        <fullName evidence="1">Interupted Stx2A protein</fullName>
    </submittedName>
</protein>
<accession>G3CFK9</accession>
<dbReference type="Proteomes" id="UP000009272">
    <property type="component" value="Segment"/>
</dbReference>
<reference evidence="1 2" key="1">
    <citation type="journal article" date="2012" name="BMC Genomics">
        <title>Comparative genomics of Shiga toxin encoding bacteriophages.</title>
        <authorList>
            <person name="Smith D.L."/>
            <person name="Rooks D.J."/>
            <person name="Fogg P.C."/>
            <person name="Darby A.C."/>
            <person name="Thomson N.R."/>
            <person name="McCarthy A.J."/>
            <person name="Allison H.E."/>
        </authorList>
    </citation>
    <scope>NUCLEOTIDE SEQUENCE [LARGE SCALE GENOMIC DNA]</scope>
</reference>
<gene>
    <name evidence="1" type="ORF">Stx2_variant</name>
</gene>
<name>G3CFK9_9CAUD</name>
<dbReference type="EMBL" id="HM208303">
    <property type="protein sequence ID" value="ADN68431.1"/>
    <property type="molecule type" value="Genomic_DNA"/>
</dbReference>
<dbReference type="GeneID" id="26040977"/>
<proteinExistence type="predicted"/>
<organism evidence="1 2">
    <name type="scientific">Escherichia phage vB_EcoP_24B</name>
    <dbReference type="NCBI Taxonomy" id="866553"/>
    <lineage>
        <taxon>Viruses</taxon>
        <taxon>Duplodnaviria</taxon>
        <taxon>Heunggongvirae</taxon>
        <taxon>Uroviricota</taxon>
        <taxon>Caudoviricetes</taxon>
        <taxon>Sepvirinae</taxon>
        <taxon>Traversvirus</taxon>
        <taxon>Traversvirus tv24B</taxon>
    </lineage>
</organism>
<dbReference type="RefSeq" id="YP_009168136.1">
    <property type="nucleotide sequence ID" value="NC_027984.1"/>
</dbReference>
<evidence type="ECO:0000313" key="1">
    <source>
        <dbReference type="EMBL" id="ADN68431.1"/>
    </source>
</evidence>
<keyword evidence="2" id="KW-1185">Reference proteome</keyword>